<dbReference type="Proteomes" id="UP000195607">
    <property type="component" value="Chromosome I"/>
</dbReference>
<keyword evidence="1" id="KW-0812">Transmembrane</keyword>
<dbReference type="RefSeq" id="WP_148689817.1">
    <property type="nucleotide sequence ID" value="NZ_LT671858.1"/>
</dbReference>
<dbReference type="GeneID" id="41588381"/>
<keyword evidence="1" id="KW-1133">Transmembrane helix</keyword>
<feature type="transmembrane region" description="Helical" evidence="1">
    <location>
        <begin position="319"/>
        <end position="337"/>
    </location>
</feature>
<feature type="transmembrane region" description="Helical" evidence="1">
    <location>
        <begin position="30"/>
        <end position="49"/>
    </location>
</feature>
<keyword evidence="1" id="KW-0472">Membrane</keyword>
<protein>
    <submittedName>
        <fullName evidence="2">Multipass membrane protein</fullName>
    </submittedName>
</protein>
<reference evidence="2 3" key="1">
    <citation type="submission" date="2016-04" db="EMBL/GenBank/DDBJ databases">
        <authorList>
            <person name="Evans L.H."/>
            <person name="Alamgir A."/>
            <person name="Owens N."/>
            <person name="Weber N.D."/>
            <person name="Virtaneva K."/>
            <person name="Barbian K."/>
            <person name="Babar A."/>
            <person name="Rosenke K."/>
        </authorList>
    </citation>
    <scope>NUCLEOTIDE SEQUENCE [LARGE SCALE GENOMIC DNA]</scope>
    <source>
        <strain evidence="3">S5(T) (JCM 30642 \VKM B-2941)</strain>
    </source>
</reference>
<proteinExistence type="predicted"/>
<feature type="transmembrane region" description="Helical" evidence="1">
    <location>
        <begin position="295"/>
        <end position="313"/>
    </location>
</feature>
<dbReference type="AlphaFoldDB" id="A0A1N5UWN8"/>
<evidence type="ECO:0000313" key="2">
    <source>
        <dbReference type="EMBL" id="SIM64525.1"/>
    </source>
</evidence>
<accession>A0A1N5UWN8</accession>
<dbReference type="EMBL" id="LT671858">
    <property type="protein sequence ID" value="SIM64525.1"/>
    <property type="molecule type" value="Genomic_DNA"/>
</dbReference>
<feature type="transmembrane region" description="Helical" evidence="1">
    <location>
        <begin position="161"/>
        <end position="186"/>
    </location>
</feature>
<feature type="transmembrane region" description="Helical" evidence="1">
    <location>
        <begin position="198"/>
        <end position="225"/>
    </location>
</feature>
<evidence type="ECO:0000256" key="1">
    <source>
        <dbReference type="SAM" id="Phobius"/>
    </source>
</evidence>
<evidence type="ECO:0000313" key="3">
    <source>
        <dbReference type="Proteomes" id="UP000195607"/>
    </source>
</evidence>
<organism evidence="2 3">
    <name type="scientific">Cuniculiplasma divulgatum</name>
    <dbReference type="NCBI Taxonomy" id="1673428"/>
    <lineage>
        <taxon>Archaea</taxon>
        <taxon>Methanobacteriati</taxon>
        <taxon>Thermoplasmatota</taxon>
        <taxon>Thermoplasmata</taxon>
        <taxon>Thermoplasmatales</taxon>
        <taxon>Cuniculiplasmataceae</taxon>
        <taxon>Cuniculiplasma</taxon>
    </lineage>
</organism>
<name>A0A1N5UWN8_9ARCH</name>
<feature type="transmembrane region" description="Helical" evidence="1">
    <location>
        <begin position="237"/>
        <end position="254"/>
    </location>
</feature>
<gene>
    <name evidence="2" type="ORF">CSP5_1122</name>
</gene>
<sequence>MIEFLLAIFGFLFIVLSTLSGKRREITKRFLRLVIIIAIISVGSVIFLIGMSMKQTYTDEFAIEVLSAKRFLSGLNPYGFQYALKSMESYGVPLSSLTPKLSGGYVTNLQYPDLSFLILIPFILLHVNPEVVLFFFTLLLLSLIALEFIERDLAFMAPLAIAVSLFNINLIFFSLNGITDIIWITFLASSLMLLQKRYIPGILFGLSLASKQLPIFILPFLLIFIYKRYGSRKLLEFTLMAAVSFILLNLPFIMRGPTTFFTSILAPENAPIIGIGFGLSQFYISGYIPFADREFFTTLMISVWLFFVLIYAYKFDTLKYSLTALPIIVLIFNFRLLENYLMYWPILTLSTLPYIIRKGNTIEQRKDFSFQFIQKFYQAIHLNSNKIKKIYRIMVPVMLVLIILLPTFVFLENDSSYKQKIKIESVTPEGMNSTGSVNCLYVNVTYSSEIKNLSLRFRILEDGFLNNPNGFFWNSTEFKPASGKLYTSFHIHTNDTSYFLEEHNSYVIIAYNSNLETWYHIDIGKNINV</sequence>
<feature type="transmembrane region" description="Helical" evidence="1">
    <location>
        <begin position="131"/>
        <end position="149"/>
    </location>
</feature>
<feature type="transmembrane region" description="Helical" evidence="1">
    <location>
        <begin position="390"/>
        <end position="411"/>
    </location>
</feature>